<dbReference type="InterPro" id="IPR036259">
    <property type="entry name" value="MFS_trans_sf"/>
</dbReference>
<dbReference type="Gene3D" id="1.20.1720.10">
    <property type="entry name" value="Multidrug resistance protein D"/>
    <property type="match status" value="1"/>
</dbReference>
<evidence type="ECO:0000313" key="9">
    <source>
        <dbReference type="Proteomes" id="UP000193642"/>
    </source>
</evidence>
<sequence length="403" mass="43086">MEVLILSRAIAGVGGGGLISLSYIVVADITSVKERAKYMAGLGAMVGSGNMLGPLIGGALTDKLTWRWCFYINLPVGAITFLFFVLFCNIPRKAVNTWETVKNVDLLGSFVLLVSLMAFNIPILLGGTTWAWNSPQVIVLLVLSAIGLSLFVYIEFRVAVDPVVPPPIWRSPFIMAMAGISFFVGGGIQSCFMYISLFLEFIDGYNAIQVGGINAVVCTFYIIVTVASGIVLSKKGHYISFFIVGPLVWIAGNIWIANFTKDSGLNQIITSCAVLGLAIGCMVQLRISALQLGVEKELIPIATGICTSAMSIGANVAVSVIGTILNNLLITKTDGAIELHAVIDALNSNGHQVNVSQYITLSKLLQILAISSEIPKDLILTAADQLKRGFNDAFKVAFLSQLA</sequence>
<keyword evidence="9" id="KW-1185">Reference proteome</keyword>
<dbReference type="EMBL" id="MCGO01000053">
    <property type="protein sequence ID" value="ORY36925.1"/>
    <property type="molecule type" value="Genomic_DNA"/>
</dbReference>
<feature type="transmembrane region" description="Helical" evidence="6">
    <location>
        <begin position="68"/>
        <end position="87"/>
    </location>
</feature>
<evidence type="ECO:0000313" key="8">
    <source>
        <dbReference type="EMBL" id="ORY36925.1"/>
    </source>
</evidence>
<feature type="transmembrane region" description="Helical" evidence="6">
    <location>
        <begin position="137"/>
        <end position="154"/>
    </location>
</feature>
<dbReference type="Proteomes" id="UP000193642">
    <property type="component" value="Unassembled WGS sequence"/>
</dbReference>
<gene>
    <name evidence="8" type="ORF">BCR33DRAFT_683322</name>
</gene>
<feature type="non-terminal residue" evidence="8">
    <location>
        <position position="403"/>
    </location>
</feature>
<evidence type="ECO:0000256" key="1">
    <source>
        <dbReference type="ARBA" id="ARBA00004127"/>
    </source>
</evidence>
<dbReference type="OrthoDB" id="3437016at2759"/>
<evidence type="ECO:0000256" key="6">
    <source>
        <dbReference type="SAM" id="Phobius"/>
    </source>
</evidence>
<dbReference type="InterPro" id="IPR011701">
    <property type="entry name" value="MFS"/>
</dbReference>
<evidence type="ECO:0000256" key="3">
    <source>
        <dbReference type="ARBA" id="ARBA00022692"/>
    </source>
</evidence>
<dbReference type="AlphaFoldDB" id="A0A1Y2BS17"/>
<comment type="caution">
    <text evidence="8">The sequence shown here is derived from an EMBL/GenBank/DDBJ whole genome shotgun (WGS) entry which is preliminary data.</text>
</comment>
<protein>
    <submittedName>
        <fullName evidence="8">MFS general substrate transporter</fullName>
    </submittedName>
</protein>
<feature type="transmembrane region" description="Helical" evidence="6">
    <location>
        <begin position="268"/>
        <end position="287"/>
    </location>
</feature>
<dbReference type="GO" id="GO:0005886">
    <property type="term" value="C:plasma membrane"/>
    <property type="evidence" value="ECO:0007669"/>
    <property type="project" value="TreeGrafter"/>
</dbReference>
<dbReference type="Gene3D" id="1.20.1250.20">
    <property type="entry name" value="MFS general substrate transporter like domains"/>
    <property type="match status" value="1"/>
</dbReference>
<name>A0A1Y2BS17_9FUNG</name>
<dbReference type="InterPro" id="IPR020846">
    <property type="entry name" value="MFS_dom"/>
</dbReference>
<feature type="transmembrane region" description="Helical" evidence="6">
    <location>
        <begin position="238"/>
        <end position="256"/>
    </location>
</feature>
<accession>A0A1Y2BS17</accession>
<dbReference type="PRINTS" id="PR01036">
    <property type="entry name" value="TCRTETB"/>
</dbReference>
<dbReference type="PANTHER" id="PTHR23501">
    <property type="entry name" value="MAJOR FACILITATOR SUPERFAMILY"/>
    <property type="match status" value="1"/>
</dbReference>
<evidence type="ECO:0000256" key="2">
    <source>
        <dbReference type="ARBA" id="ARBA00022448"/>
    </source>
</evidence>
<organism evidence="8 9">
    <name type="scientific">Rhizoclosmatium globosum</name>
    <dbReference type="NCBI Taxonomy" id="329046"/>
    <lineage>
        <taxon>Eukaryota</taxon>
        <taxon>Fungi</taxon>
        <taxon>Fungi incertae sedis</taxon>
        <taxon>Chytridiomycota</taxon>
        <taxon>Chytridiomycota incertae sedis</taxon>
        <taxon>Chytridiomycetes</taxon>
        <taxon>Chytridiales</taxon>
        <taxon>Chytriomycetaceae</taxon>
        <taxon>Rhizoclosmatium</taxon>
    </lineage>
</organism>
<evidence type="ECO:0000256" key="5">
    <source>
        <dbReference type="ARBA" id="ARBA00023136"/>
    </source>
</evidence>
<comment type="subcellular location">
    <subcellularLocation>
        <location evidence="1">Endomembrane system</location>
        <topology evidence="1">Multi-pass membrane protein</topology>
    </subcellularLocation>
</comment>
<keyword evidence="4 6" id="KW-1133">Transmembrane helix</keyword>
<dbReference type="SUPFAM" id="SSF103473">
    <property type="entry name" value="MFS general substrate transporter"/>
    <property type="match status" value="1"/>
</dbReference>
<feature type="transmembrane region" description="Helical" evidence="6">
    <location>
        <begin position="174"/>
        <end position="199"/>
    </location>
</feature>
<feature type="transmembrane region" description="Helical" evidence="6">
    <location>
        <begin position="5"/>
        <end position="26"/>
    </location>
</feature>
<dbReference type="STRING" id="329046.A0A1Y2BS17"/>
<keyword evidence="2" id="KW-0813">Transport</keyword>
<feature type="transmembrane region" description="Helical" evidence="6">
    <location>
        <begin position="107"/>
        <end position="125"/>
    </location>
</feature>
<dbReference type="GO" id="GO:0022857">
    <property type="term" value="F:transmembrane transporter activity"/>
    <property type="evidence" value="ECO:0007669"/>
    <property type="project" value="InterPro"/>
</dbReference>
<feature type="transmembrane region" description="Helical" evidence="6">
    <location>
        <begin position="38"/>
        <end position="56"/>
    </location>
</feature>
<dbReference type="PROSITE" id="PS50850">
    <property type="entry name" value="MFS"/>
    <property type="match status" value="1"/>
</dbReference>
<feature type="transmembrane region" description="Helical" evidence="6">
    <location>
        <begin position="299"/>
        <end position="325"/>
    </location>
</feature>
<keyword evidence="3 6" id="KW-0812">Transmembrane</keyword>
<dbReference type="Pfam" id="PF07690">
    <property type="entry name" value="MFS_1"/>
    <property type="match status" value="1"/>
</dbReference>
<evidence type="ECO:0000259" key="7">
    <source>
        <dbReference type="PROSITE" id="PS50850"/>
    </source>
</evidence>
<proteinExistence type="predicted"/>
<dbReference type="GO" id="GO:0012505">
    <property type="term" value="C:endomembrane system"/>
    <property type="evidence" value="ECO:0007669"/>
    <property type="project" value="UniProtKB-SubCell"/>
</dbReference>
<dbReference type="PANTHER" id="PTHR23501:SF191">
    <property type="entry name" value="VACUOLAR BASIC AMINO ACID TRANSPORTER 4"/>
    <property type="match status" value="1"/>
</dbReference>
<feature type="domain" description="Major facilitator superfamily (MFS) profile" evidence="7">
    <location>
        <begin position="1"/>
        <end position="403"/>
    </location>
</feature>
<evidence type="ECO:0000256" key="4">
    <source>
        <dbReference type="ARBA" id="ARBA00022989"/>
    </source>
</evidence>
<feature type="transmembrane region" description="Helical" evidence="6">
    <location>
        <begin position="211"/>
        <end position="232"/>
    </location>
</feature>
<keyword evidence="5 6" id="KW-0472">Membrane</keyword>
<reference evidence="8 9" key="1">
    <citation type="submission" date="2016-07" db="EMBL/GenBank/DDBJ databases">
        <title>Pervasive Adenine N6-methylation of Active Genes in Fungi.</title>
        <authorList>
            <consortium name="DOE Joint Genome Institute"/>
            <person name="Mondo S.J."/>
            <person name="Dannebaum R.O."/>
            <person name="Kuo R.C."/>
            <person name="Labutti K."/>
            <person name="Haridas S."/>
            <person name="Kuo A."/>
            <person name="Salamov A."/>
            <person name="Ahrendt S.R."/>
            <person name="Lipzen A."/>
            <person name="Sullivan W."/>
            <person name="Andreopoulos W.B."/>
            <person name="Clum A."/>
            <person name="Lindquist E."/>
            <person name="Daum C."/>
            <person name="Ramamoorthy G.K."/>
            <person name="Gryganskyi A."/>
            <person name="Culley D."/>
            <person name="Magnuson J.K."/>
            <person name="James T.Y."/>
            <person name="O'Malley M.A."/>
            <person name="Stajich J.E."/>
            <person name="Spatafora J.W."/>
            <person name="Visel A."/>
            <person name="Grigoriev I.V."/>
        </authorList>
    </citation>
    <scope>NUCLEOTIDE SEQUENCE [LARGE SCALE GENOMIC DNA]</scope>
    <source>
        <strain evidence="8 9">JEL800</strain>
    </source>
</reference>